<organism evidence="2 3">
    <name type="scientific">Candidatus Intestinimonas pullistercoris</name>
    <dbReference type="NCBI Taxonomy" id="2838623"/>
    <lineage>
        <taxon>Bacteria</taxon>
        <taxon>Bacillati</taxon>
        <taxon>Bacillota</taxon>
        <taxon>Clostridia</taxon>
        <taxon>Eubacteriales</taxon>
        <taxon>Intestinimonas</taxon>
    </lineage>
</organism>
<keyword evidence="1" id="KW-1133">Transmembrane helix</keyword>
<name>A0A9D2T053_9FIRM</name>
<evidence type="ECO:0000313" key="2">
    <source>
        <dbReference type="EMBL" id="HJC40724.1"/>
    </source>
</evidence>
<keyword evidence="1" id="KW-0472">Membrane</keyword>
<proteinExistence type="predicted"/>
<evidence type="ECO:0000313" key="3">
    <source>
        <dbReference type="Proteomes" id="UP000823882"/>
    </source>
</evidence>
<dbReference type="Proteomes" id="UP000823882">
    <property type="component" value="Unassembled WGS sequence"/>
</dbReference>
<protein>
    <submittedName>
        <fullName evidence="2">Phage-shock protein</fullName>
    </submittedName>
</protein>
<keyword evidence="1" id="KW-0812">Transmembrane</keyword>
<dbReference type="EMBL" id="DWWJ01000079">
    <property type="protein sequence ID" value="HJC40724.1"/>
    <property type="molecule type" value="Genomic_DNA"/>
</dbReference>
<sequence length="79" mass="8568">MLTLLTLSLFCLAAIPVLCVVLLLIGLPLAILLSLLPWLLRLAAVVLLVKGLLDQPFRLENLLPAAAALLLSVALRWIF</sequence>
<evidence type="ECO:0000256" key="1">
    <source>
        <dbReference type="SAM" id="Phobius"/>
    </source>
</evidence>
<reference evidence="2" key="1">
    <citation type="journal article" date="2021" name="PeerJ">
        <title>Extensive microbial diversity within the chicken gut microbiome revealed by metagenomics and culture.</title>
        <authorList>
            <person name="Gilroy R."/>
            <person name="Ravi A."/>
            <person name="Getino M."/>
            <person name="Pursley I."/>
            <person name="Horton D.L."/>
            <person name="Alikhan N.F."/>
            <person name="Baker D."/>
            <person name="Gharbi K."/>
            <person name="Hall N."/>
            <person name="Watson M."/>
            <person name="Adriaenssens E.M."/>
            <person name="Foster-Nyarko E."/>
            <person name="Jarju S."/>
            <person name="Secka A."/>
            <person name="Antonio M."/>
            <person name="Oren A."/>
            <person name="Chaudhuri R.R."/>
            <person name="La Ragione R."/>
            <person name="Hildebrand F."/>
            <person name="Pallen M.J."/>
        </authorList>
    </citation>
    <scope>NUCLEOTIDE SEQUENCE</scope>
    <source>
        <strain evidence="2">CHK186-1790</strain>
    </source>
</reference>
<accession>A0A9D2T053</accession>
<gene>
    <name evidence="2" type="ORF">H9701_04130</name>
</gene>
<feature type="transmembrane region" description="Helical" evidence="1">
    <location>
        <begin position="29"/>
        <end position="49"/>
    </location>
</feature>
<reference evidence="2" key="2">
    <citation type="submission" date="2021-04" db="EMBL/GenBank/DDBJ databases">
        <authorList>
            <person name="Gilroy R."/>
        </authorList>
    </citation>
    <scope>NUCLEOTIDE SEQUENCE</scope>
    <source>
        <strain evidence="2">CHK186-1790</strain>
    </source>
</reference>
<comment type="caution">
    <text evidence="2">The sequence shown here is derived from an EMBL/GenBank/DDBJ whole genome shotgun (WGS) entry which is preliminary data.</text>
</comment>
<dbReference type="AlphaFoldDB" id="A0A9D2T053"/>